<dbReference type="CDD" id="cd17748">
    <property type="entry name" value="BRCT_DNA_ligase_like"/>
    <property type="match status" value="1"/>
</dbReference>
<dbReference type="AlphaFoldDB" id="A0A9X3IRW2"/>
<reference evidence="2" key="1">
    <citation type="submission" date="2018-08" db="EMBL/GenBank/DDBJ databases">
        <title>Draft genome sequences of Leuconostoc spp. and Weissella spp. with biocontrol potential.</title>
        <authorList>
            <person name="Lo R."/>
            <person name="Ho V.T.T."/>
            <person name="Turner M.S."/>
        </authorList>
    </citation>
    <scope>NUCLEOTIDE SEQUENCE</scope>
    <source>
        <strain evidence="2">156</strain>
    </source>
</reference>
<evidence type="ECO:0000313" key="3">
    <source>
        <dbReference type="Proteomes" id="UP001080333"/>
    </source>
</evidence>
<feature type="domain" description="BRCT" evidence="1">
    <location>
        <begin position="7"/>
        <end position="81"/>
    </location>
</feature>
<dbReference type="InterPro" id="IPR001357">
    <property type="entry name" value="BRCT_dom"/>
</dbReference>
<protein>
    <recommendedName>
        <fullName evidence="1">BRCT domain-containing protein</fullName>
    </recommendedName>
</protein>
<proteinExistence type="predicted"/>
<dbReference type="Gene3D" id="3.40.50.10190">
    <property type="entry name" value="BRCT domain"/>
    <property type="match status" value="1"/>
</dbReference>
<evidence type="ECO:0000259" key="1">
    <source>
        <dbReference type="Pfam" id="PF00533"/>
    </source>
</evidence>
<comment type="caution">
    <text evidence="2">The sequence shown here is derived from an EMBL/GenBank/DDBJ whole genome shotgun (WGS) entry which is preliminary data.</text>
</comment>
<gene>
    <name evidence="2" type="ORF">D0502_10840</name>
</gene>
<accession>A0A9X3IRW2</accession>
<dbReference type="InterPro" id="IPR036420">
    <property type="entry name" value="BRCT_dom_sf"/>
</dbReference>
<dbReference type="SUPFAM" id="SSF52113">
    <property type="entry name" value="BRCT domain"/>
    <property type="match status" value="1"/>
</dbReference>
<name>A0A9X3IRW2_9LACO</name>
<dbReference type="RefSeq" id="WP_142511669.1">
    <property type="nucleotide sequence ID" value="NZ_JAWJDZ010000002.1"/>
</dbReference>
<organism evidence="2 3">
    <name type="scientific">Leuconostoc falkenbergense</name>
    <dbReference type="NCBI Taxonomy" id="2766470"/>
    <lineage>
        <taxon>Bacteria</taxon>
        <taxon>Bacillati</taxon>
        <taxon>Bacillota</taxon>
        <taxon>Bacilli</taxon>
        <taxon>Lactobacillales</taxon>
        <taxon>Lactobacillaceae</taxon>
        <taxon>Leuconostoc</taxon>
    </lineage>
</organism>
<dbReference type="Pfam" id="PF00533">
    <property type="entry name" value="BRCT"/>
    <property type="match status" value="1"/>
</dbReference>
<evidence type="ECO:0000313" key="2">
    <source>
        <dbReference type="EMBL" id="MCX7579865.1"/>
    </source>
</evidence>
<dbReference type="EMBL" id="QVOQ01000032">
    <property type="protein sequence ID" value="MCX7579865.1"/>
    <property type="molecule type" value="Genomic_DNA"/>
</dbReference>
<sequence>MKDLSQQPIIFTGKLNSLTRLQAQQLAAMLGAFPQTNMNQKIKYVIAGQIEQSMFEILTTKKIKYAETHSVEILNESEFLEWCIWRLQQKNYFSHV</sequence>
<dbReference type="Proteomes" id="UP001080333">
    <property type="component" value="Unassembled WGS sequence"/>
</dbReference>